<comment type="caution">
    <text evidence="2">The sequence shown here is derived from an EMBL/GenBank/DDBJ whole genome shotgun (WGS) entry which is preliminary data.</text>
</comment>
<evidence type="ECO:0000313" key="2">
    <source>
        <dbReference type="EMBL" id="MBM0650389.1"/>
    </source>
</evidence>
<evidence type="ECO:0000313" key="3">
    <source>
        <dbReference type="Proteomes" id="UP000603506"/>
    </source>
</evidence>
<dbReference type="InterPro" id="IPR027417">
    <property type="entry name" value="P-loop_NTPase"/>
</dbReference>
<keyword evidence="2" id="KW-0378">Hydrolase</keyword>
<dbReference type="InterPro" id="IPR002052">
    <property type="entry name" value="DNA_methylase_N6_adenine_CS"/>
</dbReference>
<dbReference type="Pfam" id="PF07669">
    <property type="entry name" value="Eco57I"/>
    <property type="match status" value="1"/>
</dbReference>
<dbReference type="InterPro" id="IPR011639">
    <property type="entry name" value="MethylTrfase_TaqI-like_dom"/>
</dbReference>
<evidence type="ECO:0000259" key="1">
    <source>
        <dbReference type="PROSITE" id="PS51192"/>
    </source>
</evidence>
<sequence length="997" mass="113783">MATFELSLKPRLIYIFTIADEAHSDCVKIGETTFNGDGLPEANSKELNNAAHNRIKQYTQTAGISYQLLHTELTLFSREGKIGLFNDKEVHSVLERSGVKKKAFKGATEWYCCDLATAIKAIAAVKQGRKSLKTEDISTTENPIIFRPEQADAIERTEKQFKKGSQMLWNAKMRFGKTLCALQVAKDLQMKRTLIITHRPVVDAGWYEDFRKIFYNSPNYYYGSRAKGENDFASLEKLANEGGNYVYFASMQDMRGSKEVGGKFDKNNELFSTTWDFLIVDEAHEGTQTELGQSVIMHLKGTGTKVLRLSGTPFNLLDDHKEEEIFTWDYVMEQKAKIDWEITHLGDANPYASLPAIHIYTYDLGRLMSEYSDDEKAFNFREFFRTREDGTFVHDKDIDRFLTLLCDDSESFYPYANDTFRKIFRHTLWILPGVKAARALSTKLQHHPIFGAFKVVNVAGDGDEEEESRDALDLVEKAIGKDSDQTYTITLSCGRLTTGVSIKPWAGVFMMAGAYSTSAASYMQTIFRVQTPYTHNGRMKTDCYAFDFAPDRTLRVLAESAKVSAKAGKQSEKDRKILGDFLNFCPIIAIEGSQMKPYDVKTMLGQLKRAQIEKVVQCGFEDGALYNDELLKLTEVELKDFSDLKAAIGKTKAMPQSGDIDINKQGLTNEQYAEKERLEKKKKKDLTTKEQARLEELKALGSQRREAIAILRGISIRMPLLLYGAEIKEDEDKELALDNFENLVDDTSWEEFMPRGVTKEVFRRFKRYYDPDIFREAGKRIREMARMADKFTIEERISRIAAIFATFRNPDKETVLTPWRVVNRHLSDCLGGYCFMDEDFEQPLDVPRYVTQQGVTEEVFTSKSVILEINSKSGLYPLYAAYNIYRSRIEEAKKKYGEEVGRQLALQLWDLTLEENILVVCKTPMARSITKRTLVGFRDTAVHAEYYGDLIENLTQKPESVINTLLSGKFWHFNNKKNMKIDAIIGNPPYQVMDGGA</sequence>
<keyword evidence="2" id="KW-0067">ATP-binding</keyword>
<organism evidence="2 3">
    <name type="scientific">Capnocytophaga genosp. AHN8471</name>
    <dbReference type="NCBI Taxonomy" id="327574"/>
    <lineage>
        <taxon>Bacteria</taxon>
        <taxon>Pseudomonadati</taxon>
        <taxon>Bacteroidota</taxon>
        <taxon>Flavobacteriia</taxon>
        <taxon>Flavobacteriales</taxon>
        <taxon>Flavobacteriaceae</taxon>
        <taxon>Capnocytophaga</taxon>
    </lineage>
</organism>
<gene>
    <name evidence="2" type="ORF">JNB19_06410</name>
</gene>
<dbReference type="SMART" id="SM00487">
    <property type="entry name" value="DEXDc"/>
    <property type="match status" value="1"/>
</dbReference>
<dbReference type="PROSITE" id="PS00092">
    <property type="entry name" value="N6_MTASE"/>
    <property type="match status" value="1"/>
</dbReference>
<dbReference type="RefSeq" id="WP_203123048.1">
    <property type="nucleotide sequence ID" value="NZ_JAEUAH010000007.1"/>
</dbReference>
<dbReference type="Proteomes" id="UP000603506">
    <property type="component" value="Unassembled WGS sequence"/>
</dbReference>
<feature type="non-terminal residue" evidence="2">
    <location>
        <position position="997"/>
    </location>
</feature>
<protein>
    <submittedName>
        <fullName evidence="2">DEAD/DEAH box helicase family protein</fullName>
    </submittedName>
</protein>
<feature type="domain" description="Helicase ATP-binding" evidence="1">
    <location>
        <begin position="158"/>
        <end position="331"/>
    </location>
</feature>
<dbReference type="InterPro" id="IPR014001">
    <property type="entry name" value="Helicase_ATP-bd"/>
</dbReference>
<dbReference type="EMBL" id="JAEUAH010000007">
    <property type="protein sequence ID" value="MBM0650389.1"/>
    <property type="molecule type" value="Genomic_DNA"/>
</dbReference>
<keyword evidence="3" id="KW-1185">Reference proteome</keyword>
<keyword evidence="2" id="KW-0547">Nucleotide-binding</keyword>
<proteinExistence type="predicted"/>
<dbReference type="SUPFAM" id="SSF52540">
    <property type="entry name" value="P-loop containing nucleoside triphosphate hydrolases"/>
    <property type="match status" value="1"/>
</dbReference>
<dbReference type="Pfam" id="PF04851">
    <property type="entry name" value="ResIII"/>
    <property type="match status" value="1"/>
</dbReference>
<accession>A0ABS1YVG3</accession>
<dbReference type="GO" id="GO:0004386">
    <property type="term" value="F:helicase activity"/>
    <property type="evidence" value="ECO:0007669"/>
    <property type="project" value="UniProtKB-KW"/>
</dbReference>
<reference evidence="2 3" key="1">
    <citation type="submission" date="2021-01" db="EMBL/GenBank/DDBJ databases">
        <title>Evidence that Capnocytophaga endodontalis is a later homotypic synonym for Capnocytophaga genospecies AHN8471, and request for opinion on proposed recognition of strain AHN8471 as type strain of the species.</title>
        <authorList>
            <person name="Nicholson A.C."/>
            <person name="Hopper C.L."/>
            <person name="Gulvik C.A."/>
            <person name="Mcquiston J.R."/>
            <person name="Lau E.F."/>
        </authorList>
    </citation>
    <scope>NUCLEOTIDE SEQUENCE [LARGE SCALE GENOMIC DNA]</scope>
    <source>
        <strain evidence="2 3">AHN9576</strain>
    </source>
</reference>
<keyword evidence="2" id="KW-0347">Helicase</keyword>
<dbReference type="InterPro" id="IPR006935">
    <property type="entry name" value="Helicase/UvrB_N"/>
</dbReference>
<dbReference type="Gene3D" id="3.40.50.300">
    <property type="entry name" value="P-loop containing nucleotide triphosphate hydrolases"/>
    <property type="match status" value="1"/>
</dbReference>
<name>A0ABS1YVG3_9FLAO</name>
<dbReference type="PROSITE" id="PS51192">
    <property type="entry name" value="HELICASE_ATP_BIND_1"/>
    <property type="match status" value="1"/>
</dbReference>